<feature type="transmembrane region" description="Helical" evidence="2">
    <location>
        <begin position="306"/>
        <end position="324"/>
    </location>
</feature>
<dbReference type="GeneID" id="66073573"/>
<feature type="transmembrane region" description="Helical" evidence="2">
    <location>
        <begin position="410"/>
        <end position="429"/>
    </location>
</feature>
<feature type="transmembrane region" description="Helical" evidence="2">
    <location>
        <begin position="330"/>
        <end position="352"/>
    </location>
</feature>
<feature type="chain" id="PRO_5040388549" description="Cytoplasmic protein" evidence="3">
    <location>
        <begin position="20"/>
        <end position="601"/>
    </location>
</feature>
<reference evidence="6" key="1">
    <citation type="journal article" date="2021" name="Genome Biol. Evol.">
        <title>The assembled and annotated genome of the fairy-ring fungus Marasmius oreades.</title>
        <authorList>
            <person name="Hiltunen M."/>
            <person name="Ament-Velasquez S.L."/>
            <person name="Johannesson H."/>
        </authorList>
    </citation>
    <scope>NUCLEOTIDE SEQUENCE</scope>
    <source>
        <strain evidence="6">03SP1</strain>
    </source>
</reference>
<dbReference type="RefSeq" id="XP_043013589.1">
    <property type="nucleotide sequence ID" value="XM_043148987.1"/>
</dbReference>
<sequence length="601" mass="67486">MLWFTFILPLLLFPGSSIAGRESRSQSLQGRSYGTLLTVRDGDHHHKGTPLLELDEEAILREHDATPESYYTIDWEDPEHAPERHPGFMVMHILSMSAAFFVALPMGIAMRSVNHAWHGVVMVSFYGFALLGCATSGIYRKLTPNMYEGNVHGKQGYLLLTLSVVLTTIDLLNIFRRVVSFIRSGERFQPRAFWNQVVRGKEDANSGGEIELEYAHLIAEDPEELVPSPPLPHKRVDSPSDEHGPTARWANEVSRHRRDASEATLYGPRSSHSDDTLHETDGSHSHHKPALMRRIGSGVFATSERVLVFWAFAQVLSGITVYIGGCRGNYLQSCLAHLIKGGIFWCYGLFTFARYLGTFSELGWAWNRAPRKFVSGEFVESLVIFFYGITNTWMERFGAEPGSPFTTKQIQHIGIAVMFWFAGLLGMALESKLVRRWLAMSPRPTAQDEATPEPPSYVASFNPFPALVIGVTGAAMAAHHQNYVFQIQVHQLWGGLLLAWAVLRWLTYFFLWVSPPQSYLPSRPPTEALGSFFLACGGLCFMLSNEEITFAAMRRGRDDVMMFLNVAVAFTCFAMVWTLCVVAFKGYLKAKFKYKSRQGAA</sequence>
<gene>
    <name evidence="6" type="ORF">E1B28_004497</name>
</gene>
<dbReference type="PANTHER" id="PTHR31685">
    <property type="entry name" value="INTEGRAL MEMBRANE PROTEIN (AFU_ORTHOLOGUE AFUA_6G12730)-RELATED"/>
    <property type="match status" value="1"/>
</dbReference>
<feature type="compositionally biased region" description="Basic and acidic residues" evidence="1">
    <location>
        <begin position="234"/>
        <end position="245"/>
    </location>
</feature>
<evidence type="ECO:0000256" key="3">
    <source>
        <dbReference type="SAM" id="SignalP"/>
    </source>
</evidence>
<feature type="transmembrane region" description="Helical" evidence="2">
    <location>
        <begin position="373"/>
        <end position="390"/>
    </location>
</feature>
<keyword evidence="3" id="KW-0732">Signal</keyword>
<dbReference type="OrthoDB" id="4005299at2759"/>
<dbReference type="Pfam" id="PF10348">
    <property type="entry name" value="DUF2427"/>
    <property type="match status" value="1"/>
</dbReference>
<feature type="compositionally biased region" description="Basic and acidic residues" evidence="1">
    <location>
        <begin position="271"/>
        <end position="284"/>
    </location>
</feature>
<evidence type="ECO:0008006" key="8">
    <source>
        <dbReference type="Google" id="ProtNLM"/>
    </source>
</evidence>
<feature type="signal peptide" evidence="3">
    <location>
        <begin position="1"/>
        <end position="19"/>
    </location>
</feature>
<feature type="transmembrane region" description="Helical" evidence="2">
    <location>
        <begin position="525"/>
        <end position="543"/>
    </location>
</feature>
<evidence type="ECO:0000313" key="6">
    <source>
        <dbReference type="EMBL" id="KAG7097119.1"/>
    </source>
</evidence>
<organism evidence="6 7">
    <name type="scientific">Marasmius oreades</name>
    <name type="common">fairy-ring Marasmius</name>
    <dbReference type="NCBI Taxonomy" id="181124"/>
    <lineage>
        <taxon>Eukaryota</taxon>
        <taxon>Fungi</taxon>
        <taxon>Dikarya</taxon>
        <taxon>Basidiomycota</taxon>
        <taxon>Agaricomycotina</taxon>
        <taxon>Agaricomycetes</taxon>
        <taxon>Agaricomycetidae</taxon>
        <taxon>Agaricales</taxon>
        <taxon>Marasmiineae</taxon>
        <taxon>Marasmiaceae</taxon>
        <taxon>Marasmius</taxon>
    </lineage>
</organism>
<dbReference type="AlphaFoldDB" id="A0A9P7UYQ3"/>
<dbReference type="InterPro" id="IPR018827">
    <property type="entry name" value="YTP1_C"/>
</dbReference>
<protein>
    <recommendedName>
        <fullName evidence="8">Cytoplasmic protein</fullName>
    </recommendedName>
</protein>
<comment type="caution">
    <text evidence="6">The sequence shown here is derived from an EMBL/GenBank/DDBJ whole genome shotgun (WGS) entry which is preliminary data.</text>
</comment>
<evidence type="ECO:0000313" key="7">
    <source>
        <dbReference type="Proteomes" id="UP001049176"/>
    </source>
</evidence>
<dbReference type="InterPro" id="IPR018825">
    <property type="entry name" value="DUF2427"/>
</dbReference>
<feature type="region of interest" description="Disordered" evidence="1">
    <location>
        <begin position="226"/>
        <end position="288"/>
    </location>
</feature>
<feature type="transmembrane region" description="Helical" evidence="2">
    <location>
        <begin position="492"/>
        <end position="513"/>
    </location>
</feature>
<feature type="domain" description="DUF2427" evidence="4">
    <location>
        <begin position="82"/>
        <end position="167"/>
    </location>
</feature>
<evidence type="ECO:0000259" key="5">
    <source>
        <dbReference type="Pfam" id="PF10355"/>
    </source>
</evidence>
<accession>A0A9P7UYQ3</accession>
<dbReference type="Proteomes" id="UP001049176">
    <property type="component" value="Chromosome 2"/>
</dbReference>
<keyword evidence="2" id="KW-1133">Transmembrane helix</keyword>
<feature type="transmembrane region" description="Helical" evidence="2">
    <location>
        <begin position="157"/>
        <end position="175"/>
    </location>
</feature>
<keyword evidence="7" id="KW-1185">Reference proteome</keyword>
<dbReference type="EMBL" id="CM032182">
    <property type="protein sequence ID" value="KAG7097119.1"/>
    <property type="molecule type" value="Genomic_DNA"/>
</dbReference>
<feature type="domain" description="Protein YTP1-like C-terminal" evidence="5">
    <location>
        <begin position="311"/>
        <end position="585"/>
    </location>
</feature>
<proteinExistence type="predicted"/>
<evidence type="ECO:0000259" key="4">
    <source>
        <dbReference type="Pfam" id="PF10348"/>
    </source>
</evidence>
<evidence type="ECO:0000256" key="2">
    <source>
        <dbReference type="SAM" id="Phobius"/>
    </source>
</evidence>
<keyword evidence="2" id="KW-0812">Transmembrane</keyword>
<feature type="transmembrane region" description="Helical" evidence="2">
    <location>
        <begin position="88"/>
        <end position="109"/>
    </location>
</feature>
<dbReference type="PANTHER" id="PTHR31685:SF3">
    <property type="entry name" value="INTEGRAL MEMBRANE PROTEIN (AFU_ORTHOLOGUE AFUA_6G12730)"/>
    <property type="match status" value="1"/>
</dbReference>
<name>A0A9P7UYQ3_9AGAR</name>
<evidence type="ECO:0000256" key="1">
    <source>
        <dbReference type="SAM" id="MobiDB-lite"/>
    </source>
</evidence>
<feature type="transmembrane region" description="Helical" evidence="2">
    <location>
        <begin position="563"/>
        <end position="584"/>
    </location>
</feature>
<keyword evidence="2" id="KW-0472">Membrane</keyword>
<dbReference type="Pfam" id="PF10355">
    <property type="entry name" value="Ytp1"/>
    <property type="match status" value="1"/>
</dbReference>
<feature type="transmembrane region" description="Helical" evidence="2">
    <location>
        <begin position="116"/>
        <end position="137"/>
    </location>
</feature>
<dbReference type="KEGG" id="more:E1B28_004497"/>